<comment type="caution">
    <text evidence="1">The sequence shown here is derived from an EMBL/GenBank/DDBJ whole genome shotgun (WGS) entry which is preliminary data.</text>
</comment>
<organism evidence="1">
    <name type="scientific">marine sediment metagenome</name>
    <dbReference type="NCBI Taxonomy" id="412755"/>
    <lineage>
        <taxon>unclassified sequences</taxon>
        <taxon>metagenomes</taxon>
        <taxon>ecological metagenomes</taxon>
    </lineage>
</organism>
<sequence>MLWRLQYRQHSDSDGRWFDAPGPRKKPLKKFVSFNDAFEYFFGKHAHDRNPEEFQYRLTPEFSARPRVIDFTPRPAAHQSGTWKTPDRRLVRRVGW</sequence>
<dbReference type="EMBL" id="LAZR01001482">
    <property type="protein sequence ID" value="KKN43904.1"/>
    <property type="molecule type" value="Genomic_DNA"/>
</dbReference>
<accession>A0A0F9QN96</accession>
<evidence type="ECO:0000313" key="1">
    <source>
        <dbReference type="EMBL" id="KKN43904.1"/>
    </source>
</evidence>
<protein>
    <submittedName>
        <fullName evidence="1">Uncharacterized protein</fullName>
    </submittedName>
</protein>
<proteinExistence type="predicted"/>
<gene>
    <name evidence="1" type="ORF">LCGC14_0698530</name>
</gene>
<name>A0A0F9QN96_9ZZZZ</name>
<dbReference type="AlphaFoldDB" id="A0A0F9QN96"/>
<reference evidence="1" key="1">
    <citation type="journal article" date="2015" name="Nature">
        <title>Complex archaea that bridge the gap between prokaryotes and eukaryotes.</title>
        <authorList>
            <person name="Spang A."/>
            <person name="Saw J.H."/>
            <person name="Jorgensen S.L."/>
            <person name="Zaremba-Niedzwiedzka K."/>
            <person name="Martijn J."/>
            <person name="Lind A.E."/>
            <person name="van Eijk R."/>
            <person name="Schleper C."/>
            <person name="Guy L."/>
            <person name="Ettema T.J."/>
        </authorList>
    </citation>
    <scope>NUCLEOTIDE SEQUENCE</scope>
</reference>